<feature type="transmembrane region" description="Helical" evidence="1">
    <location>
        <begin position="110"/>
        <end position="137"/>
    </location>
</feature>
<evidence type="ECO:0008006" key="3">
    <source>
        <dbReference type="Google" id="ProtNLM"/>
    </source>
</evidence>
<reference evidence="2" key="1">
    <citation type="submission" date="2020-02" db="EMBL/GenBank/DDBJ databases">
        <authorList>
            <person name="Meier V. D."/>
        </authorList>
    </citation>
    <scope>NUCLEOTIDE SEQUENCE</scope>
    <source>
        <strain evidence="2">AVDCRST_MAG22</strain>
    </source>
</reference>
<dbReference type="EMBL" id="CADCUV010000076">
    <property type="protein sequence ID" value="CAA9410366.1"/>
    <property type="molecule type" value="Genomic_DNA"/>
</dbReference>
<organism evidence="2">
    <name type="scientific">uncultured Rubrobacteraceae bacterium</name>
    <dbReference type="NCBI Taxonomy" id="349277"/>
    <lineage>
        <taxon>Bacteria</taxon>
        <taxon>Bacillati</taxon>
        <taxon>Actinomycetota</taxon>
        <taxon>Rubrobacteria</taxon>
        <taxon>Rubrobacterales</taxon>
        <taxon>Rubrobacteraceae</taxon>
        <taxon>environmental samples</taxon>
    </lineage>
</organism>
<feature type="transmembrane region" description="Helical" evidence="1">
    <location>
        <begin position="70"/>
        <end position="89"/>
    </location>
</feature>
<sequence length="266" mass="28533">MIAKEWRDARWKLAIGASLALTIGVMIPLDTLYPHAYSLFGEPGNVVAPSPREDAGYLRYLLWSQWFTEASGNLVLMLIAAILGAGLISDETNRGTLFLLLNRPVSRGRVLLTKYAINAGVILAISLLGSVALLVFANVLGYPQDTGGTIVSAVLMWLGLLFILGTALLLSVALDNSLLAVAGTFLVYVLISVLPAFVAQQVAVLFLSSQSEFPATLLDAFALSPYWSSLDAYSGRSFPTVQLLVSLTTAAVPLLVALRVFKQKAF</sequence>
<dbReference type="Pfam" id="PF12679">
    <property type="entry name" value="ABC2_membrane_2"/>
    <property type="match status" value="1"/>
</dbReference>
<name>A0A6J4PAA6_9ACTN</name>
<keyword evidence="1" id="KW-1133">Transmembrane helix</keyword>
<dbReference type="PANTHER" id="PTHR37305:SF1">
    <property type="entry name" value="MEMBRANE PROTEIN"/>
    <property type="match status" value="1"/>
</dbReference>
<evidence type="ECO:0000256" key="1">
    <source>
        <dbReference type="SAM" id="Phobius"/>
    </source>
</evidence>
<dbReference type="AlphaFoldDB" id="A0A6J4PAA6"/>
<feature type="transmembrane region" description="Helical" evidence="1">
    <location>
        <begin position="12"/>
        <end position="29"/>
    </location>
</feature>
<gene>
    <name evidence="2" type="ORF">AVDCRST_MAG22-1823</name>
</gene>
<feature type="transmembrane region" description="Helical" evidence="1">
    <location>
        <begin position="149"/>
        <end position="173"/>
    </location>
</feature>
<feature type="transmembrane region" description="Helical" evidence="1">
    <location>
        <begin position="185"/>
        <end position="207"/>
    </location>
</feature>
<evidence type="ECO:0000313" key="2">
    <source>
        <dbReference type="EMBL" id="CAA9410366.1"/>
    </source>
</evidence>
<dbReference type="PANTHER" id="PTHR37305">
    <property type="entry name" value="INTEGRAL MEMBRANE PROTEIN-RELATED"/>
    <property type="match status" value="1"/>
</dbReference>
<accession>A0A6J4PAA6</accession>
<keyword evidence="1" id="KW-0472">Membrane</keyword>
<proteinExistence type="predicted"/>
<protein>
    <recommendedName>
        <fullName evidence="3">Efflux ABC transporter, permease protein</fullName>
    </recommendedName>
</protein>
<keyword evidence="1" id="KW-0812">Transmembrane</keyword>
<dbReference type="GO" id="GO:0005886">
    <property type="term" value="C:plasma membrane"/>
    <property type="evidence" value="ECO:0007669"/>
    <property type="project" value="UniProtKB-SubCell"/>
</dbReference>
<feature type="transmembrane region" description="Helical" evidence="1">
    <location>
        <begin position="241"/>
        <end position="261"/>
    </location>
</feature>
<dbReference type="GO" id="GO:0140359">
    <property type="term" value="F:ABC-type transporter activity"/>
    <property type="evidence" value="ECO:0007669"/>
    <property type="project" value="InterPro"/>
</dbReference>